<dbReference type="PROSITE" id="PS51470">
    <property type="entry name" value="FG_GAP"/>
    <property type="match status" value="2"/>
</dbReference>
<keyword evidence="8 16" id="KW-0130">Cell adhesion</keyword>
<evidence type="ECO:0000313" key="19">
    <source>
        <dbReference type="EMBL" id="KAF1647264.1"/>
    </source>
</evidence>
<keyword evidence="3 16" id="KW-0812">Transmembrane</keyword>
<dbReference type="PRINTS" id="PR01185">
    <property type="entry name" value="INTEGRINA"/>
</dbReference>
<dbReference type="Pfam" id="PF00092">
    <property type="entry name" value="VWA"/>
    <property type="match status" value="1"/>
</dbReference>
<dbReference type="PANTHER" id="PTHR23220:SF26">
    <property type="entry name" value="INTEGRIN ALPHA-10"/>
    <property type="match status" value="1"/>
</dbReference>
<evidence type="ECO:0000256" key="8">
    <source>
        <dbReference type="ARBA" id="ARBA00022889"/>
    </source>
</evidence>
<dbReference type="Gene3D" id="2.130.10.130">
    <property type="entry name" value="Integrin alpha, N-terminal"/>
    <property type="match status" value="1"/>
</dbReference>
<dbReference type="FunFam" id="1.20.5.930:FF:000005">
    <property type="entry name" value="Integrin, alpha 10"/>
    <property type="match status" value="1"/>
</dbReference>
<dbReference type="Pfam" id="PF20805">
    <property type="entry name" value="Integrin_A_Ig_2"/>
    <property type="match status" value="1"/>
</dbReference>
<dbReference type="PROSITE" id="PS00242">
    <property type="entry name" value="INTEGRIN_ALPHA"/>
    <property type="match status" value="1"/>
</dbReference>
<dbReference type="PROSITE" id="PS50234">
    <property type="entry name" value="VWFA"/>
    <property type="match status" value="1"/>
</dbReference>
<evidence type="ECO:0000256" key="4">
    <source>
        <dbReference type="ARBA" id="ARBA00022723"/>
    </source>
</evidence>
<feature type="transmembrane region" description="Helical" evidence="16">
    <location>
        <begin position="901"/>
        <end position="923"/>
    </location>
</feature>
<dbReference type="GO" id="GO:0098609">
    <property type="term" value="P:cell-cell adhesion"/>
    <property type="evidence" value="ECO:0007669"/>
    <property type="project" value="TreeGrafter"/>
</dbReference>
<keyword evidence="10 16" id="KW-0401">Integrin</keyword>
<dbReference type="InterPro" id="IPR013517">
    <property type="entry name" value="FG-GAP"/>
</dbReference>
<dbReference type="Pfam" id="PF20806">
    <property type="entry name" value="Integrin_A_Ig_3"/>
    <property type="match status" value="1"/>
</dbReference>
<keyword evidence="13 16" id="KW-0675">Receptor</keyword>
<dbReference type="EMBL" id="VULL01001724">
    <property type="protein sequence ID" value="KAF1647264.1"/>
    <property type="molecule type" value="Genomic_DNA"/>
</dbReference>
<evidence type="ECO:0000256" key="2">
    <source>
        <dbReference type="ARBA" id="ARBA00008054"/>
    </source>
</evidence>
<feature type="compositionally biased region" description="Polar residues" evidence="17">
    <location>
        <begin position="224"/>
        <end position="235"/>
    </location>
</feature>
<feature type="region of interest" description="Disordered" evidence="17">
    <location>
        <begin position="195"/>
        <end position="255"/>
    </location>
</feature>
<organism evidence="19 20">
    <name type="scientific">Eudyptes chrysocome</name>
    <name type="common">Western rockhopper penguin</name>
    <name type="synonym">Aptenodytes chrysocome</name>
    <dbReference type="NCBI Taxonomy" id="79626"/>
    <lineage>
        <taxon>Eukaryota</taxon>
        <taxon>Metazoa</taxon>
        <taxon>Chordata</taxon>
        <taxon>Craniata</taxon>
        <taxon>Vertebrata</taxon>
        <taxon>Euteleostomi</taxon>
        <taxon>Archelosauria</taxon>
        <taxon>Archosauria</taxon>
        <taxon>Dinosauria</taxon>
        <taxon>Saurischia</taxon>
        <taxon>Theropoda</taxon>
        <taxon>Coelurosauria</taxon>
        <taxon>Aves</taxon>
        <taxon>Neognathae</taxon>
        <taxon>Neoaves</taxon>
        <taxon>Aequornithes</taxon>
        <taxon>Sphenisciformes</taxon>
        <taxon>Spheniscidae</taxon>
        <taxon>Eudyptes</taxon>
    </lineage>
</organism>
<dbReference type="Pfam" id="PF08441">
    <property type="entry name" value="Integrin_A_Ig_1"/>
    <property type="match status" value="1"/>
</dbReference>
<evidence type="ECO:0000256" key="7">
    <source>
        <dbReference type="ARBA" id="ARBA00022837"/>
    </source>
</evidence>
<evidence type="ECO:0000259" key="18">
    <source>
        <dbReference type="PROSITE" id="PS50234"/>
    </source>
</evidence>
<feature type="domain" description="VWFA" evidence="18">
    <location>
        <begin position="1"/>
        <end position="102"/>
    </location>
</feature>
<dbReference type="GO" id="GO:0005178">
    <property type="term" value="F:integrin binding"/>
    <property type="evidence" value="ECO:0007669"/>
    <property type="project" value="TreeGrafter"/>
</dbReference>
<dbReference type="Gene3D" id="3.40.50.410">
    <property type="entry name" value="von Willebrand factor, type A domain"/>
    <property type="match status" value="1"/>
</dbReference>
<dbReference type="GO" id="GO:0008305">
    <property type="term" value="C:integrin complex"/>
    <property type="evidence" value="ECO:0007669"/>
    <property type="project" value="InterPro"/>
</dbReference>
<dbReference type="GO" id="GO:0007160">
    <property type="term" value="P:cell-matrix adhesion"/>
    <property type="evidence" value="ECO:0007669"/>
    <property type="project" value="TreeGrafter"/>
</dbReference>
<name>A0A8J4NVQ1_EUDCH</name>
<keyword evidence="7" id="KW-0106">Calcium</keyword>
<evidence type="ECO:0000313" key="20">
    <source>
        <dbReference type="Proteomes" id="UP000716595"/>
    </source>
</evidence>
<proteinExistence type="inferred from homology"/>
<evidence type="ECO:0000256" key="16">
    <source>
        <dbReference type="RuleBase" id="RU003762"/>
    </source>
</evidence>
<dbReference type="InterPro" id="IPR048286">
    <property type="entry name" value="Integrin_alpha_Ig-like_3"/>
</dbReference>
<dbReference type="InterPro" id="IPR028994">
    <property type="entry name" value="Integrin_alpha_N"/>
</dbReference>
<dbReference type="Pfam" id="PF01839">
    <property type="entry name" value="FG-GAP"/>
    <property type="match status" value="1"/>
</dbReference>
<dbReference type="PANTHER" id="PTHR23220">
    <property type="entry name" value="INTEGRIN ALPHA"/>
    <property type="match status" value="1"/>
</dbReference>
<comment type="similarity">
    <text evidence="2 16">Belongs to the integrin alpha chain family.</text>
</comment>
<dbReference type="SUPFAM" id="SSF69318">
    <property type="entry name" value="Integrin alpha N-terminal domain"/>
    <property type="match status" value="1"/>
</dbReference>
<keyword evidence="6" id="KW-0677">Repeat</keyword>
<feature type="non-terminal residue" evidence="19">
    <location>
        <position position="942"/>
    </location>
</feature>
<evidence type="ECO:0000256" key="15">
    <source>
        <dbReference type="PROSITE-ProRule" id="PRU00803"/>
    </source>
</evidence>
<dbReference type="SUPFAM" id="SSF69179">
    <property type="entry name" value="Integrin domains"/>
    <property type="match status" value="3"/>
</dbReference>
<dbReference type="SMART" id="SM00191">
    <property type="entry name" value="Int_alpha"/>
    <property type="match status" value="2"/>
</dbReference>
<evidence type="ECO:0000256" key="12">
    <source>
        <dbReference type="ARBA" id="ARBA00023157"/>
    </source>
</evidence>
<keyword evidence="5" id="KW-0732">Signal</keyword>
<feature type="non-terminal residue" evidence="19">
    <location>
        <position position="1"/>
    </location>
</feature>
<keyword evidence="20" id="KW-1185">Reference proteome</keyword>
<dbReference type="InterPro" id="IPR000413">
    <property type="entry name" value="Integrin_alpha"/>
</dbReference>
<keyword evidence="14" id="KW-0325">Glycoprotein</keyword>
<dbReference type="InterPro" id="IPR013649">
    <property type="entry name" value="Integrin_alpha_Ig-like_1"/>
</dbReference>
<dbReference type="GO" id="GO:0046872">
    <property type="term" value="F:metal ion binding"/>
    <property type="evidence" value="ECO:0007669"/>
    <property type="project" value="UniProtKB-KW"/>
</dbReference>
<keyword evidence="9 16" id="KW-1133">Transmembrane helix</keyword>
<evidence type="ECO:0000256" key="11">
    <source>
        <dbReference type="ARBA" id="ARBA00023136"/>
    </source>
</evidence>
<dbReference type="Gene3D" id="2.60.40.1530">
    <property type="entry name" value="ntegrin, alpha v. Chain A, domain 4"/>
    <property type="match status" value="1"/>
</dbReference>
<evidence type="ECO:0000256" key="6">
    <source>
        <dbReference type="ARBA" id="ARBA00022737"/>
    </source>
</evidence>
<dbReference type="GO" id="GO:0007229">
    <property type="term" value="P:integrin-mediated signaling pathway"/>
    <property type="evidence" value="ECO:0007669"/>
    <property type="project" value="UniProtKB-KW"/>
</dbReference>
<evidence type="ECO:0000256" key="3">
    <source>
        <dbReference type="ARBA" id="ARBA00022692"/>
    </source>
</evidence>
<keyword evidence="12" id="KW-1015">Disulfide bond</keyword>
<evidence type="ECO:0000256" key="10">
    <source>
        <dbReference type="ARBA" id="ARBA00023037"/>
    </source>
</evidence>
<feature type="compositionally biased region" description="Gly residues" evidence="17">
    <location>
        <begin position="144"/>
        <end position="157"/>
    </location>
</feature>
<gene>
    <name evidence="19" type="primary">ITGA10</name>
    <name evidence="19" type="ORF">FQV12_0001479</name>
</gene>
<protein>
    <submittedName>
        <fullName evidence="19">Integrin alpha-10</fullName>
    </submittedName>
</protein>
<evidence type="ECO:0000256" key="14">
    <source>
        <dbReference type="ARBA" id="ARBA00023180"/>
    </source>
</evidence>
<evidence type="ECO:0000256" key="1">
    <source>
        <dbReference type="ARBA" id="ARBA00004479"/>
    </source>
</evidence>
<dbReference type="InterPro" id="IPR018184">
    <property type="entry name" value="Integrin_alpha_C_CS"/>
</dbReference>
<dbReference type="FunFam" id="3.40.50.410:FF:000012">
    <property type="entry name" value="Integrin, alpha 10"/>
    <property type="match status" value="1"/>
</dbReference>
<dbReference type="AlphaFoldDB" id="A0A8J4NVQ1"/>
<feature type="repeat" description="FG-GAP" evidence="15">
    <location>
        <begin position="258"/>
        <end position="316"/>
    </location>
</feature>
<dbReference type="Proteomes" id="UP000716595">
    <property type="component" value="Unassembled WGS sequence"/>
</dbReference>
<evidence type="ECO:0000256" key="17">
    <source>
        <dbReference type="SAM" id="MobiDB-lite"/>
    </source>
</evidence>
<dbReference type="GO" id="GO:0033627">
    <property type="term" value="P:cell adhesion mediated by integrin"/>
    <property type="evidence" value="ECO:0007669"/>
    <property type="project" value="TreeGrafter"/>
</dbReference>
<comment type="subcellular location">
    <subcellularLocation>
        <location evidence="1 16">Membrane</location>
        <topology evidence="1 16">Single-pass type I membrane protein</topology>
    </subcellularLocation>
</comment>
<dbReference type="Gene3D" id="1.20.5.930">
    <property type="entry name" value="Bicelle-embedded integrin alpha(iib) transmembrane segment"/>
    <property type="match status" value="1"/>
</dbReference>
<keyword evidence="11 16" id="KW-0472">Membrane</keyword>
<evidence type="ECO:0000256" key="13">
    <source>
        <dbReference type="ARBA" id="ARBA00023170"/>
    </source>
</evidence>
<sequence>VLPGSTEAFSPERGGRADATRLMIVVTDGESHDGEELPEALAECERRNVTRYAIAVLGHYLRRQQDPEDFIREIKYIASDPDEKYFFNVTDEAALNDIVDALGDRIFSLEGTHGYNESSFELEMSQIGFSIHLLEVRLPGRAGSGPGKGWSRGGVGGQRPPAPGALQKWKIILSPSRGSGAGGYSGMGGDTAGFGVGGHSRVGEMQRGRGEGTTQPRGSPCSPPSTSRGSGTEHTGPNPAPWGTEGYPVPPQRLLAPAGTLHADKKPQDSRFGYALAAVPDLNHDGFNDVVVGAPLEDGHRGAVYVYHGAPGTLLPHYKQRIEAAALGPTLSYFGRSVDGQLDLDGDGLVDLAVGAQGAAVLLRSRQIVQVNTSLTVEPSSINVIQKNCQRSGTGAVCLRARVCFRAGTRARGQRDREIELRYNVSLEERTPGARAAFDSGARRLLQRRLELSLGRQSCLRFPFHVLDTTDYLRPLSFTVRLAVAESTGPVLDETSPTTIRRLIPFFKDCGEDDECVTDLVLRATTDMVGSRYGASLRRPGAEPCAGSPRGCNRPRRCRQSPHVLRKGRRKVVVDVVLENREENAYNASLLLRFSSNLHFSSLALQDTSPVKLECTALVGHRRLCSVGYPVFRSLAKVGDQDPPPGTPIDPVHPAHGPARPQVSFALELEFSCSVLLDRAEVTLEASSDSTEATPEDNVVRLSAPIRYEPDLFLSSDANLHRYEVHPLGTFPHGHGPEFKTTVKVQNFGCYPVRNLTLRMALPALGYHRATFLSVTRVLADNATCVLQNPPEEPRQRGTATVVPVHPEDLLHVDRLDCGNTWCQELSCRLGRLDRGGEVSIHVLRTVHNDFFRRAKFRSVKVVSTVWLGVPGSSVLVLEEGAHRRETVLEIIQAKRVPVSLWILVGSILGGLLLLALIIFCLWKLGFFTRKKLPEEEEKEEQ</sequence>
<dbReference type="InterPro" id="IPR002035">
    <property type="entry name" value="VWF_A"/>
</dbReference>
<dbReference type="Gene3D" id="2.60.40.1460">
    <property type="entry name" value="Integrin domains. Chain A, domain 2"/>
    <property type="match status" value="1"/>
</dbReference>
<dbReference type="InterPro" id="IPR013519">
    <property type="entry name" value="Int_alpha_beta-p"/>
</dbReference>
<feature type="repeat" description="FG-GAP" evidence="15">
    <location>
        <begin position="320"/>
        <end position="380"/>
    </location>
</feature>
<dbReference type="SUPFAM" id="SSF53300">
    <property type="entry name" value="vWA-like"/>
    <property type="match status" value="1"/>
</dbReference>
<evidence type="ECO:0000256" key="9">
    <source>
        <dbReference type="ARBA" id="ARBA00022989"/>
    </source>
</evidence>
<dbReference type="InterPro" id="IPR032695">
    <property type="entry name" value="Integrin_dom_sf"/>
</dbReference>
<evidence type="ECO:0000256" key="5">
    <source>
        <dbReference type="ARBA" id="ARBA00022729"/>
    </source>
</evidence>
<reference evidence="19" key="1">
    <citation type="journal article" date="2019" name="Gigascience">
        <title>High-coverage genomes to elucidate the evolution of penguins.</title>
        <authorList>
            <person name="Pan H."/>
            <person name="Cole T.L."/>
            <person name="Bi X."/>
            <person name="Fang M."/>
            <person name="Zhou C."/>
            <person name="Yang Z."/>
            <person name="Ksepka D.T."/>
            <person name="Hart T."/>
            <person name="Bouzat J.L."/>
            <person name="Argilla L.S."/>
            <person name="Bertelsen M.F."/>
            <person name="Boersma P.D."/>
            <person name="Bost C.A."/>
            <person name="Cherel Y."/>
            <person name="Dann P."/>
            <person name="Fiddaman S.R."/>
            <person name="Howard P."/>
            <person name="Labuschagne K."/>
            <person name="Mattern T."/>
            <person name="Miller G."/>
            <person name="Parker P."/>
            <person name="Phillips R.A."/>
            <person name="Quillfeldt P."/>
            <person name="Ryan P.G."/>
            <person name="Taylor H."/>
            <person name="Thompson D.R."/>
            <person name="Young M.J."/>
            <person name="Ellegaard M.R."/>
            <person name="Gilbert M.T.P."/>
            <person name="Sinding M.S."/>
            <person name="Pacheco G."/>
            <person name="Shepherd L.D."/>
            <person name="Tennyson A.J.D."/>
            <person name="Grosser S."/>
            <person name="Kay E."/>
            <person name="Nupen L.J."/>
            <person name="Ellenberg U."/>
            <person name="Houston D.M."/>
            <person name="Reeve A.H."/>
            <person name="Johnson K."/>
            <person name="Masello J.F."/>
            <person name="Stracke T."/>
            <person name="McKinlay B."/>
            <person name="Borboroglu P.G."/>
            <person name="Zhang D.X."/>
            <person name="Zhang G."/>
        </authorList>
    </citation>
    <scope>NUCLEOTIDE SEQUENCE</scope>
    <source>
        <strain evidence="19">RH 110-1</strain>
    </source>
</reference>
<feature type="compositionally biased region" description="Basic and acidic residues" evidence="17">
    <location>
        <begin position="201"/>
        <end position="210"/>
    </location>
</feature>
<dbReference type="Gene3D" id="2.60.40.1510">
    <property type="entry name" value="ntegrin, alpha v. Chain A, domain 3"/>
    <property type="match status" value="1"/>
</dbReference>
<feature type="region of interest" description="Disordered" evidence="17">
    <location>
        <begin position="144"/>
        <end position="164"/>
    </location>
</feature>
<keyword evidence="4" id="KW-0479">Metal-binding</keyword>
<dbReference type="InterPro" id="IPR048285">
    <property type="entry name" value="Integrin_alpha_Ig-like_2"/>
</dbReference>
<dbReference type="GO" id="GO:0009897">
    <property type="term" value="C:external side of plasma membrane"/>
    <property type="evidence" value="ECO:0007669"/>
    <property type="project" value="TreeGrafter"/>
</dbReference>
<comment type="caution">
    <text evidence="19">The sequence shown here is derived from an EMBL/GenBank/DDBJ whole genome shotgun (WGS) entry which is preliminary data.</text>
</comment>
<dbReference type="InterPro" id="IPR036465">
    <property type="entry name" value="vWFA_dom_sf"/>
</dbReference>
<accession>A0A8J4NVQ1</accession>